<reference evidence="2 3" key="1">
    <citation type="submission" date="2013-08" db="EMBL/GenBank/DDBJ databases">
        <title>Flavobacterium saliperosum type strain genome sequencing.</title>
        <authorList>
            <person name="Lee K."/>
            <person name="Yi H."/>
            <person name="Park S."/>
            <person name="Chun J."/>
        </authorList>
    </citation>
    <scope>NUCLEOTIDE SEQUENCE [LARGE SCALE GENOMIC DNA]</scope>
    <source>
        <strain evidence="2 3">S13</strain>
    </source>
</reference>
<proteinExistence type="predicted"/>
<dbReference type="EMBL" id="AVFO01000002">
    <property type="protein sequence ID" value="ESU28025.1"/>
    <property type="molecule type" value="Genomic_DNA"/>
</dbReference>
<name>A0ABP2ZZT2_9FLAO</name>
<evidence type="ECO:0000313" key="3">
    <source>
        <dbReference type="Proteomes" id="UP000018234"/>
    </source>
</evidence>
<dbReference type="Proteomes" id="UP000018234">
    <property type="component" value="Unassembled WGS sequence"/>
</dbReference>
<organism evidence="2 3">
    <name type="scientific">Flavobacterium saliperosum S13</name>
    <dbReference type="NCBI Taxonomy" id="1341155"/>
    <lineage>
        <taxon>Bacteria</taxon>
        <taxon>Pseudomonadati</taxon>
        <taxon>Bacteroidota</taxon>
        <taxon>Flavobacteriia</taxon>
        <taxon>Flavobacteriales</taxon>
        <taxon>Flavobacteriaceae</taxon>
        <taxon>Flavobacterium</taxon>
    </lineage>
</organism>
<evidence type="ECO:0000313" key="2">
    <source>
        <dbReference type="EMBL" id="ESU28025.1"/>
    </source>
</evidence>
<protein>
    <recommendedName>
        <fullName evidence="4">Transposase</fullName>
    </recommendedName>
</protein>
<sequence length="44" mass="5054">MNCIGSDLSTAFQENLLRVLEEKLSELKDEMARLRDLVETKNSI</sequence>
<feature type="coiled-coil region" evidence="1">
    <location>
        <begin position="10"/>
        <end position="44"/>
    </location>
</feature>
<gene>
    <name evidence="2" type="ORF">FSS13T_05130</name>
</gene>
<evidence type="ECO:0008006" key="4">
    <source>
        <dbReference type="Google" id="ProtNLM"/>
    </source>
</evidence>
<keyword evidence="1" id="KW-0175">Coiled coil</keyword>
<accession>A0ABP2ZZT2</accession>
<evidence type="ECO:0000256" key="1">
    <source>
        <dbReference type="SAM" id="Coils"/>
    </source>
</evidence>
<comment type="caution">
    <text evidence="2">The sequence shown here is derived from an EMBL/GenBank/DDBJ whole genome shotgun (WGS) entry which is preliminary data.</text>
</comment>
<keyword evidence="3" id="KW-1185">Reference proteome</keyword>